<dbReference type="EC" id="2.3.2.26" evidence="14"/>
<organism evidence="14 15">
    <name type="scientific">Halocaridina rubra</name>
    <name type="common">Hawaiian red shrimp</name>
    <dbReference type="NCBI Taxonomy" id="373956"/>
    <lineage>
        <taxon>Eukaryota</taxon>
        <taxon>Metazoa</taxon>
        <taxon>Ecdysozoa</taxon>
        <taxon>Arthropoda</taxon>
        <taxon>Crustacea</taxon>
        <taxon>Multicrustacea</taxon>
        <taxon>Malacostraca</taxon>
        <taxon>Eumalacostraca</taxon>
        <taxon>Eucarida</taxon>
        <taxon>Decapoda</taxon>
        <taxon>Pleocyemata</taxon>
        <taxon>Caridea</taxon>
        <taxon>Atyoidea</taxon>
        <taxon>Atyidae</taxon>
        <taxon>Halocaridina</taxon>
    </lineage>
</organism>
<dbReference type="InterPro" id="IPR011011">
    <property type="entry name" value="Znf_FYVE_PHD"/>
</dbReference>
<evidence type="ECO:0000256" key="6">
    <source>
        <dbReference type="ARBA" id="ARBA00022786"/>
    </source>
</evidence>
<dbReference type="InterPro" id="IPR019786">
    <property type="entry name" value="Zinc_finger_PHD-type_CS"/>
</dbReference>
<feature type="coiled-coil region" evidence="10">
    <location>
        <begin position="276"/>
        <end position="303"/>
    </location>
</feature>
<feature type="domain" description="PHD-type" evidence="13">
    <location>
        <begin position="7"/>
        <end position="119"/>
    </location>
</feature>
<dbReference type="Proteomes" id="UP001381693">
    <property type="component" value="Unassembled WGS sequence"/>
</dbReference>
<keyword evidence="8" id="KW-0539">Nucleus</keyword>
<evidence type="ECO:0000256" key="3">
    <source>
        <dbReference type="ARBA" id="ARBA00022679"/>
    </source>
</evidence>
<evidence type="ECO:0000256" key="9">
    <source>
        <dbReference type="PROSITE-ProRule" id="PRU00175"/>
    </source>
</evidence>
<dbReference type="GO" id="GO:0005634">
    <property type="term" value="C:nucleus"/>
    <property type="evidence" value="ECO:0007669"/>
    <property type="project" value="TreeGrafter"/>
</dbReference>
<keyword evidence="10" id="KW-0175">Coiled coil</keyword>
<evidence type="ECO:0000313" key="14">
    <source>
        <dbReference type="EMBL" id="KAK7065286.1"/>
    </source>
</evidence>
<reference evidence="14 15" key="1">
    <citation type="submission" date="2023-11" db="EMBL/GenBank/DDBJ databases">
        <title>Halocaridina rubra genome assembly.</title>
        <authorList>
            <person name="Smith C."/>
        </authorList>
    </citation>
    <scope>NUCLEOTIDE SEQUENCE [LARGE SCALE GENOMIC DNA]</scope>
    <source>
        <strain evidence="14">EP-1</strain>
        <tissue evidence="14">Whole</tissue>
    </source>
</reference>
<keyword evidence="15" id="KW-1185">Reference proteome</keyword>
<dbReference type="SUPFAM" id="SSF57903">
    <property type="entry name" value="FYVE/PHD zinc finger"/>
    <property type="match status" value="1"/>
</dbReference>
<comment type="pathway">
    <text evidence="2">Protein modification; protein ubiquitination.</text>
</comment>
<evidence type="ECO:0000256" key="5">
    <source>
        <dbReference type="ARBA" id="ARBA00022771"/>
    </source>
</evidence>
<dbReference type="PANTHER" id="PTHR12420">
    <property type="entry name" value="PHD FINGER PROTEIN"/>
    <property type="match status" value="1"/>
</dbReference>
<evidence type="ECO:0000259" key="13">
    <source>
        <dbReference type="PROSITE" id="PS51805"/>
    </source>
</evidence>
<gene>
    <name evidence="14" type="primary">G2E3</name>
    <name evidence="14" type="ORF">SK128_017857</name>
</gene>
<keyword evidence="7" id="KW-0862">Zinc</keyword>
<evidence type="ECO:0000256" key="2">
    <source>
        <dbReference type="ARBA" id="ARBA00004906"/>
    </source>
</evidence>
<dbReference type="Gene3D" id="3.30.40.10">
    <property type="entry name" value="Zinc/RING finger domain, C3HC4 (zinc finger)"/>
    <property type="match status" value="3"/>
</dbReference>
<dbReference type="InterPro" id="IPR013083">
    <property type="entry name" value="Znf_RING/FYVE/PHD"/>
</dbReference>
<dbReference type="EMBL" id="JAXCGZ010020827">
    <property type="protein sequence ID" value="KAK7065286.1"/>
    <property type="molecule type" value="Genomic_DNA"/>
</dbReference>
<name>A0AAN8ZR94_HALRR</name>
<evidence type="ECO:0000256" key="7">
    <source>
        <dbReference type="ARBA" id="ARBA00022833"/>
    </source>
</evidence>
<dbReference type="InterPro" id="IPR034732">
    <property type="entry name" value="EPHD"/>
</dbReference>
<evidence type="ECO:0000256" key="4">
    <source>
        <dbReference type="ARBA" id="ARBA00022723"/>
    </source>
</evidence>
<dbReference type="GO" id="GO:0061630">
    <property type="term" value="F:ubiquitin protein ligase activity"/>
    <property type="evidence" value="ECO:0007669"/>
    <property type="project" value="UniProtKB-EC"/>
</dbReference>
<dbReference type="Pfam" id="PF13771">
    <property type="entry name" value="zf-HC5HC2H"/>
    <property type="match status" value="1"/>
</dbReference>
<comment type="subcellular location">
    <subcellularLocation>
        <location evidence="1">Nucleus</location>
    </subcellularLocation>
</comment>
<dbReference type="InterPro" id="IPR001965">
    <property type="entry name" value="Znf_PHD"/>
</dbReference>
<proteinExistence type="predicted"/>
<feature type="region of interest" description="Disordered" evidence="11">
    <location>
        <begin position="557"/>
        <end position="580"/>
    </location>
</feature>
<dbReference type="PROSITE" id="PS50089">
    <property type="entry name" value="ZF_RING_2"/>
    <property type="match status" value="1"/>
</dbReference>
<dbReference type="PROSITE" id="PS51805">
    <property type="entry name" value="EPHD"/>
    <property type="match status" value="1"/>
</dbReference>
<keyword evidence="5 9" id="KW-0863">Zinc-finger</keyword>
<dbReference type="SUPFAM" id="SSF57850">
    <property type="entry name" value="RING/U-box"/>
    <property type="match status" value="1"/>
</dbReference>
<keyword evidence="4" id="KW-0479">Metal-binding</keyword>
<dbReference type="InterPro" id="IPR051188">
    <property type="entry name" value="PHD-type_Zinc_Finger"/>
</dbReference>
<dbReference type="AlphaFoldDB" id="A0AAN8ZR94"/>
<keyword evidence="6" id="KW-0833">Ubl conjugation pathway</keyword>
<protein>
    <submittedName>
        <fullName evidence="14">Zinc ion binding</fullName>
        <ecNumber evidence="14">2.3.2.26</ecNumber>
    </submittedName>
</protein>
<dbReference type="Pfam" id="PF26054">
    <property type="entry name" value="PHD_G2E3"/>
    <property type="match status" value="1"/>
</dbReference>
<dbReference type="InterPro" id="IPR001841">
    <property type="entry name" value="Znf_RING"/>
</dbReference>
<dbReference type="PANTHER" id="PTHR12420:SF42">
    <property type="entry name" value="G2_M PHASE-SPECIFIC E3 UBIQUITIN-PROTEIN LIGASE"/>
    <property type="match status" value="1"/>
</dbReference>
<keyword evidence="14" id="KW-0012">Acyltransferase</keyword>
<dbReference type="CDD" id="cd15669">
    <property type="entry name" value="ePHD_PHF7_G2E3_like"/>
    <property type="match status" value="1"/>
</dbReference>
<sequence>MNKESQCWFCGMIDENELELGSLHVKEDLVAHFFCMLFSSGLPQNGDDEEGILGFLIPDILKELQRGKKLSCSFCSRKGATIGCSEKKCRRSYHYGCGLRHNCLFRFTGDFRSYCGRHREYQHGKGLGEKLECPICMDELIADPKLAVWAPCCNKKSWFHKMCIQQLAVSAGYFFKCPLCNDRDIFVEEMQKVGIYVPEKDASWELEPNAYIELERPVRCDAKICRCPEGRKLDDIGTRWEILLCNLCGSSGIHITCGKLPFTCNEWNCSTCLGMLDDSMKRLKQEERDRRHKERNARELAKNVKSVAVYEDDGASTSCGVSVHKDVAILEGSYRTQSTPKRPILINEDNLEATSSKRRFLEMIDRTTEATGKSQANANDESIINLTYASDSDEEIDVELGEYPVPPHTVIRELVESGEELCKPLEKLKNYAVRAQERMQELRLTEKEIFKMAKDSPSFRHCPIDKAMILKFFHYNLPLEKMLQVLMIIRAVYSLREALVASALSSKKKTPTSSSKIYRRYEVKGTPDIKVSFSKSALSETFSSASLVVRDIYGDLEQNENNKPSDNSEGVNQQPLPTASEIDSDCEDIFKKSENFCRRSSLREGNHTNFCRELIPIPSPPKPTQKKSVPDENIYMENEKQNRRTRHQVTPDDSITIMLAGSAPVYQDR</sequence>
<dbReference type="GO" id="GO:0008270">
    <property type="term" value="F:zinc ion binding"/>
    <property type="evidence" value="ECO:0007669"/>
    <property type="project" value="UniProtKB-KW"/>
</dbReference>
<evidence type="ECO:0000259" key="12">
    <source>
        <dbReference type="PROSITE" id="PS50089"/>
    </source>
</evidence>
<dbReference type="InterPro" id="IPR042013">
    <property type="entry name" value="PHF7/G2E3_ePHD"/>
</dbReference>
<keyword evidence="3 14" id="KW-0808">Transferase</keyword>
<evidence type="ECO:0000256" key="1">
    <source>
        <dbReference type="ARBA" id="ARBA00004123"/>
    </source>
</evidence>
<evidence type="ECO:0000256" key="10">
    <source>
        <dbReference type="SAM" id="Coils"/>
    </source>
</evidence>
<feature type="domain" description="RING-type" evidence="12">
    <location>
        <begin position="133"/>
        <end position="181"/>
    </location>
</feature>
<feature type="compositionally biased region" description="Polar residues" evidence="11">
    <location>
        <begin position="559"/>
        <end position="577"/>
    </location>
</feature>
<dbReference type="PROSITE" id="PS01359">
    <property type="entry name" value="ZF_PHD_1"/>
    <property type="match status" value="1"/>
</dbReference>
<dbReference type="InterPro" id="IPR059102">
    <property type="entry name" value="PHD_PHF7/G2E3-like"/>
</dbReference>
<evidence type="ECO:0000256" key="8">
    <source>
        <dbReference type="ARBA" id="ARBA00023242"/>
    </source>
</evidence>
<evidence type="ECO:0000256" key="11">
    <source>
        <dbReference type="SAM" id="MobiDB-lite"/>
    </source>
</evidence>
<dbReference type="SMART" id="SM00249">
    <property type="entry name" value="PHD"/>
    <property type="match status" value="2"/>
</dbReference>
<accession>A0AAN8ZR94</accession>
<comment type="caution">
    <text evidence="14">The sequence shown here is derived from an EMBL/GenBank/DDBJ whole genome shotgun (WGS) entry which is preliminary data.</text>
</comment>
<evidence type="ECO:0000313" key="15">
    <source>
        <dbReference type="Proteomes" id="UP001381693"/>
    </source>
</evidence>